<dbReference type="PANTHER" id="PTHR10629:SF52">
    <property type="entry name" value="DNA (CYTOSINE-5)-METHYLTRANSFERASE 1"/>
    <property type="match status" value="1"/>
</dbReference>
<keyword evidence="4 7" id="KW-0949">S-adenosyl-L-methionine</keyword>
<proteinExistence type="inferred from homology"/>
<dbReference type="SUPFAM" id="SSF53335">
    <property type="entry name" value="S-adenosyl-L-methionine-dependent methyltransferases"/>
    <property type="match status" value="1"/>
</dbReference>
<feature type="active site" evidence="7">
    <location>
        <position position="207"/>
    </location>
</feature>
<reference evidence="8" key="1">
    <citation type="journal article" date="2019" name="Ecotoxicol. Environ. Saf.">
        <title>Microbial characterization of heavy metal resistant bacterial strains isolated from an electroplating wastewater treatment plant.</title>
        <authorList>
            <person name="Cai X."/>
            <person name="Zheng X."/>
            <person name="Zhang D."/>
            <person name="Iqbal W."/>
            <person name="Liu C."/>
            <person name="Yang B."/>
            <person name="Zhao X."/>
            <person name="Lu X."/>
            <person name="Mao Y."/>
        </authorList>
    </citation>
    <scope>NUCLEOTIDE SEQUENCE [LARGE SCALE GENOMIC DNA]</scope>
    <source>
        <strain evidence="8">Ni1-3</strain>
    </source>
</reference>
<dbReference type="RefSeq" id="WP_208660765.1">
    <property type="nucleotide sequence ID" value="NZ_CP076856.1"/>
</dbReference>
<dbReference type="Pfam" id="PF00145">
    <property type="entry name" value="DNA_methylase"/>
    <property type="match status" value="1"/>
</dbReference>
<evidence type="ECO:0000256" key="3">
    <source>
        <dbReference type="ARBA" id="ARBA00022679"/>
    </source>
</evidence>
<comment type="similarity">
    <text evidence="7">Belongs to the class I-like SAM-binding methyltransferase superfamily. C5-methyltransferase family.</text>
</comment>
<evidence type="ECO:0000256" key="6">
    <source>
        <dbReference type="ARBA" id="ARBA00047422"/>
    </source>
</evidence>
<dbReference type="InterPro" id="IPR001525">
    <property type="entry name" value="C5_MeTfrase"/>
</dbReference>
<gene>
    <name evidence="8" type="ORF">D0436_22050</name>
</gene>
<dbReference type="EC" id="2.1.1.37" evidence="1"/>
<evidence type="ECO:0000256" key="5">
    <source>
        <dbReference type="ARBA" id="ARBA00022747"/>
    </source>
</evidence>
<protein>
    <recommendedName>
        <fullName evidence="1">DNA (cytosine-5-)-methyltransferase</fullName>
        <ecNumber evidence="1">2.1.1.37</ecNumber>
    </recommendedName>
</protein>
<comment type="catalytic activity">
    <reaction evidence="6">
        <text>a 2'-deoxycytidine in DNA + S-adenosyl-L-methionine = a 5-methyl-2'-deoxycytidine in DNA + S-adenosyl-L-homocysteine + H(+)</text>
        <dbReference type="Rhea" id="RHEA:13681"/>
        <dbReference type="Rhea" id="RHEA-COMP:11369"/>
        <dbReference type="Rhea" id="RHEA-COMP:11370"/>
        <dbReference type="ChEBI" id="CHEBI:15378"/>
        <dbReference type="ChEBI" id="CHEBI:57856"/>
        <dbReference type="ChEBI" id="CHEBI:59789"/>
        <dbReference type="ChEBI" id="CHEBI:85452"/>
        <dbReference type="ChEBI" id="CHEBI:85454"/>
        <dbReference type="EC" id="2.1.1.37"/>
    </reaction>
</comment>
<keyword evidence="5" id="KW-0680">Restriction system</keyword>
<dbReference type="PROSITE" id="PS51679">
    <property type="entry name" value="SAM_MT_C5"/>
    <property type="match status" value="1"/>
</dbReference>
<dbReference type="InterPro" id="IPR050390">
    <property type="entry name" value="C5-Methyltransferase"/>
</dbReference>
<dbReference type="GO" id="GO:0044027">
    <property type="term" value="P:negative regulation of gene expression via chromosomal CpG island methylation"/>
    <property type="evidence" value="ECO:0007669"/>
    <property type="project" value="TreeGrafter"/>
</dbReference>
<sequence length="457" mass="49682">MATIINTKIGDSKGRARVWVEGSKLSREGWDAGRNYTIHANGNEIRLAADEQGKYTVSRRSKNGNITPIIDLTCKAITEVFEGISKLRVLIKAGVIIISAHHQSERVKSRELRLMSRLQNGESLKVASLFHGGGVLDKAVHHGLESAGISSKIAVAVELESQYLDSSLTNNPELWDSSSIVIESPVQDVNLQQCNMEVDVLVAGIPCVGASKSGRSKLKLQFAESHDSAGALFFSFLQFAQVLNPAIILIENVVEYANTSSMTVIRSVLGSLGYNLHETTLDGGRWVLERRKRLAVVALSSGIDMSEFDIYSLMPSRFPEPSLGHILDAVPDDSDRYKPFDYLAAKEERDKAAGKGFARQLLTADSDGCGVIGKDYAKCRSTEPFIINPVDSALSRLFTPVEHCRVKGIPVEVIQGLSDTLAHQILGQSVIFPAFKDLMQSVGTTLLTNTVNTAVAA</sequence>
<name>A0A5B8R3T9_9GAMM</name>
<evidence type="ECO:0000256" key="1">
    <source>
        <dbReference type="ARBA" id="ARBA00011975"/>
    </source>
</evidence>
<dbReference type="GO" id="GO:0032259">
    <property type="term" value="P:methylation"/>
    <property type="evidence" value="ECO:0007669"/>
    <property type="project" value="UniProtKB-KW"/>
</dbReference>
<keyword evidence="3 7" id="KW-0808">Transferase</keyword>
<dbReference type="Gene3D" id="3.40.50.150">
    <property type="entry name" value="Vaccinia Virus protein VP39"/>
    <property type="match status" value="1"/>
</dbReference>
<evidence type="ECO:0000256" key="2">
    <source>
        <dbReference type="ARBA" id="ARBA00022603"/>
    </source>
</evidence>
<dbReference type="REBASE" id="363755">
    <property type="entry name" value="M.SdeNi13ORF22050P"/>
</dbReference>
<evidence type="ECO:0000256" key="7">
    <source>
        <dbReference type="PROSITE-ProRule" id="PRU01016"/>
    </source>
</evidence>
<accession>A0A5B8R3T9</accession>
<evidence type="ECO:0000256" key="4">
    <source>
        <dbReference type="ARBA" id="ARBA00022691"/>
    </source>
</evidence>
<keyword evidence="2 7" id="KW-0489">Methyltransferase</keyword>
<dbReference type="EMBL" id="CP031775">
    <property type="protein sequence ID" value="QDZ92919.1"/>
    <property type="molecule type" value="Genomic_DNA"/>
</dbReference>
<dbReference type="AlphaFoldDB" id="A0A5B8R3T9"/>
<dbReference type="GO" id="GO:0003886">
    <property type="term" value="F:DNA (cytosine-5-)-methyltransferase activity"/>
    <property type="evidence" value="ECO:0007669"/>
    <property type="project" value="UniProtKB-EC"/>
</dbReference>
<dbReference type="InterPro" id="IPR029063">
    <property type="entry name" value="SAM-dependent_MTases_sf"/>
</dbReference>
<dbReference type="GO" id="GO:0009307">
    <property type="term" value="P:DNA restriction-modification system"/>
    <property type="evidence" value="ECO:0007669"/>
    <property type="project" value="UniProtKB-KW"/>
</dbReference>
<dbReference type="GO" id="GO:0003677">
    <property type="term" value="F:DNA binding"/>
    <property type="evidence" value="ECO:0007669"/>
    <property type="project" value="TreeGrafter"/>
</dbReference>
<dbReference type="PANTHER" id="PTHR10629">
    <property type="entry name" value="CYTOSINE-SPECIFIC METHYLTRANSFERASE"/>
    <property type="match status" value="1"/>
</dbReference>
<organism evidence="8">
    <name type="scientific">Shewanella decolorationis</name>
    <dbReference type="NCBI Taxonomy" id="256839"/>
    <lineage>
        <taxon>Bacteria</taxon>
        <taxon>Pseudomonadati</taxon>
        <taxon>Pseudomonadota</taxon>
        <taxon>Gammaproteobacteria</taxon>
        <taxon>Alteromonadales</taxon>
        <taxon>Shewanellaceae</taxon>
        <taxon>Shewanella</taxon>
    </lineage>
</organism>
<evidence type="ECO:0000313" key="8">
    <source>
        <dbReference type="EMBL" id="QDZ92919.1"/>
    </source>
</evidence>